<keyword evidence="7" id="KW-0969">Cilium</keyword>
<protein>
    <recommendedName>
        <fullName evidence="11">Dynein regulatory complex protein 12</fullName>
    </recommendedName>
</protein>
<sequence>ARTTCSLQKPNLPVLSPAPRQKFATLDWFPEPSLLLWLLDRWAFSLPLLVSGSHHRDTRQRQERVLQKGRDRDSEEIRPKTKEKGTKPGTQKKKRNAAVDVETESIHRLALLEKELLQDHLALWRDEACQAKASEDKLKQRIQELEAELEGAWSEGKAIYSGVQLIKQVGRRQGPGRGHPRGPEVAGDESSVLHPAGGDGDPQQAAGGGKMCQREAETTQREAMQALGEWDRTLAQLQAHVADMEAKYEEILHTRGKEKKHLHRELCSILRGYNHAYPLRIRALRKHCPGKLTDQPGTPLIQPSPFLRSEAWCLQDSLDWLSAKLRAVKPSTPGTRSSSASLDSTPWIFD</sequence>
<feature type="region of interest" description="Disordered" evidence="13">
    <location>
        <begin position="57"/>
        <end position="99"/>
    </location>
</feature>
<evidence type="ECO:0000256" key="5">
    <source>
        <dbReference type="ARBA" id="ARBA00022846"/>
    </source>
</evidence>
<evidence type="ECO:0000256" key="4">
    <source>
        <dbReference type="ARBA" id="ARBA00022490"/>
    </source>
</evidence>
<keyword evidence="4" id="KW-0963">Cytoplasm</keyword>
<evidence type="ECO:0000256" key="10">
    <source>
        <dbReference type="ARBA" id="ARBA00044754"/>
    </source>
</evidence>
<feature type="region of interest" description="Disordered" evidence="13">
    <location>
        <begin position="171"/>
        <end position="214"/>
    </location>
</feature>
<comment type="function">
    <text evidence="1">Component of the nexin-dynein regulatory complex (N-DRC), a key regulator of ciliary/flagellar motility which maintains the alignment and integrity of the distal axoneme and regulates microtubule sliding in motile axonemes.</text>
</comment>
<dbReference type="PANTHER" id="PTHR28656">
    <property type="entry name" value="COILED-COIL DOMAIN-CONTAINING PROTEIN 153"/>
    <property type="match status" value="1"/>
</dbReference>
<feature type="region of interest" description="Disordered" evidence="13">
    <location>
        <begin position="329"/>
        <end position="350"/>
    </location>
</feature>
<evidence type="ECO:0000256" key="7">
    <source>
        <dbReference type="ARBA" id="ARBA00023069"/>
    </source>
</evidence>
<evidence type="ECO:0000256" key="13">
    <source>
        <dbReference type="SAM" id="MobiDB-lite"/>
    </source>
</evidence>
<dbReference type="AlphaFoldDB" id="A0A4U1F1T6"/>
<evidence type="ECO:0000256" key="9">
    <source>
        <dbReference type="ARBA" id="ARBA00023273"/>
    </source>
</evidence>
<evidence type="ECO:0000256" key="2">
    <source>
        <dbReference type="ARBA" id="ARBA00004611"/>
    </source>
</evidence>
<keyword evidence="5" id="KW-0282">Flagellum</keyword>
<evidence type="ECO:0000313" key="14">
    <source>
        <dbReference type="EMBL" id="TKC43114.1"/>
    </source>
</evidence>
<comment type="similarity">
    <text evidence="10">Belongs to the DRC12 family.</text>
</comment>
<comment type="caution">
    <text evidence="14">The sequence shown here is derived from an EMBL/GenBank/DDBJ whole genome shotgun (WGS) entry which is preliminary data.</text>
</comment>
<feature type="non-terminal residue" evidence="14">
    <location>
        <position position="350"/>
    </location>
</feature>
<evidence type="ECO:0000256" key="1">
    <source>
        <dbReference type="ARBA" id="ARBA00003029"/>
    </source>
</evidence>
<evidence type="ECO:0000256" key="11">
    <source>
        <dbReference type="ARBA" id="ARBA00044800"/>
    </source>
</evidence>
<organism evidence="14 15">
    <name type="scientific">Monodon monoceros</name>
    <name type="common">Narwhal</name>
    <name type="synonym">Ceratodon monodon</name>
    <dbReference type="NCBI Taxonomy" id="40151"/>
    <lineage>
        <taxon>Eukaryota</taxon>
        <taxon>Metazoa</taxon>
        <taxon>Chordata</taxon>
        <taxon>Craniata</taxon>
        <taxon>Vertebrata</taxon>
        <taxon>Euteleostomi</taxon>
        <taxon>Mammalia</taxon>
        <taxon>Eutheria</taxon>
        <taxon>Laurasiatheria</taxon>
        <taxon>Artiodactyla</taxon>
        <taxon>Whippomorpha</taxon>
        <taxon>Cetacea</taxon>
        <taxon>Odontoceti</taxon>
        <taxon>Monodontidae</taxon>
        <taxon>Monodon</taxon>
    </lineage>
</organism>
<name>A0A4U1F1T6_MONMO</name>
<reference evidence="15" key="1">
    <citation type="journal article" date="2019" name="IScience">
        <title>Narwhal Genome Reveals Long-Term Low Genetic Diversity despite Current Large Abundance Size.</title>
        <authorList>
            <person name="Westbury M.V."/>
            <person name="Petersen B."/>
            <person name="Garde E."/>
            <person name="Heide-Jorgensen M.P."/>
            <person name="Lorenzen E.D."/>
        </authorList>
    </citation>
    <scope>NUCLEOTIDE SEQUENCE [LARGE SCALE GENOMIC DNA]</scope>
</reference>
<evidence type="ECO:0000256" key="3">
    <source>
        <dbReference type="ARBA" id="ARBA00011248"/>
    </source>
</evidence>
<dbReference type="Proteomes" id="UP000308365">
    <property type="component" value="Unassembled WGS sequence"/>
</dbReference>
<evidence type="ECO:0000313" key="15">
    <source>
        <dbReference type="Proteomes" id="UP000308365"/>
    </source>
</evidence>
<comment type="subunit">
    <text evidence="3">Component of the nexin-dynein regulatory complex (N-DRC).</text>
</comment>
<feature type="compositionally biased region" description="Basic and acidic residues" evidence="13">
    <location>
        <begin position="59"/>
        <end position="86"/>
    </location>
</feature>
<comment type="subcellular location">
    <subcellularLocation>
        <location evidence="2">Cytoplasm</location>
        <location evidence="2">Cytoskeleton</location>
        <location evidence="2">Flagellum axoneme</location>
    </subcellularLocation>
</comment>
<feature type="coiled-coil region" evidence="12">
    <location>
        <begin position="227"/>
        <end position="254"/>
    </location>
</feature>
<keyword evidence="8" id="KW-0206">Cytoskeleton</keyword>
<accession>A0A4U1F1T6</accession>
<gene>
    <name evidence="14" type="ORF">EI555_000595</name>
</gene>
<dbReference type="PANTHER" id="PTHR28656:SF1">
    <property type="entry name" value="COILED-COIL DOMAIN-CONTAINING PROTEIN 153"/>
    <property type="match status" value="1"/>
</dbReference>
<feature type="compositionally biased region" description="Polar residues" evidence="13">
    <location>
        <begin position="332"/>
        <end position="344"/>
    </location>
</feature>
<dbReference type="InterPro" id="IPR033585">
    <property type="entry name" value="DRC12-like"/>
</dbReference>
<evidence type="ECO:0000256" key="12">
    <source>
        <dbReference type="SAM" id="Coils"/>
    </source>
</evidence>
<evidence type="ECO:0000256" key="6">
    <source>
        <dbReference type="ARBA" id="ARBA00023054"/>
    </source>
</evidence>
<keyword evidence="9" id="KW-0966">Cell projection</keyword>
<feature type="non-terminal residue" evidence="14">
    <location>
        <position position="1"/>
    </location>
</feature>
<dbReference type="EMBL" id="RWIC01000496">
    <property type="protein sequence ID" value="TKC43114.1"/>
    <property type="molecule type" value="Genomic_DNA"/>
</dbReference>
<keyword evidence="6 12" id="KW-0175">Coiled coil</keyword>
<evidence type="ECO:0000256" key="8">
    <source>
        <dbReference type="ARBA" id="ARBA00023212"/>
    </source>
</evidence>
<proteinExistence type="inferred from homology"/>